<dbReference type="GO" id="GO:0006465">
    <property type="term" value="P:signal peptide processing"/>
    <property type="evidence" value="ECO:0007669"/>
    <property type="project" value="InterPro"/>
</dbReference>
<sequence>MDRKEIAETILYLFFGFVIALIGHSALGYALDTEYPVVSVVSESMEHDDPETYSGWFIDRNFDETELGNWPFSGGMNKGDLVLVKGSVVSELNAGDVIVYKIGGGKPIIHRIVWINDSKVYTKGDNNKNTDQEGVHLTPPVQDQHVQGRAVFRIPLLGWIKIAFMNIVGFD</sequence>
<dbReference type="EMBL" id="DVAD01000004">
    <property type="protein sequence ID" value="HIJ99311.1"/>
    <property type="molecule type" value="Genomic_DNA"/>
</dbReference>
<dbReference type="AlphaFoldDB" id="A0A832UPE9"/>
<reference evidence="6 7" key="1">
    <citation type="journal article" name="Nat. Commun.">
        <title>Undinarchaeota illuminate DPANN phylogeny and the impact of gene transfer on archaeal evolution.</title>
        <authorList>
            <person name="Dombrowski N."/>
            <person name="Williams T.A."/>
            <person name="Sun J."/>
            <person name="Woodcroft B.J."/>
            <person name="Lee J.H."/>
            <person name="Minh B.Q."/>
            <person name="Rinke C."/>
            <person name="Spang A."/>
        </authorList>
    </citation>
    <scope>NUCLEOTIDE SEQUENCE [LARGE SCALE GENOMIC DNA]</scope>
    <source>
        <strain evidence="6">MAG_bin17</strain>
    </source>
</reference>
<keyword evidence="2 5" id="KW-0812">Transmembrane</keyword>
<dbReference type="Proteomes" id="UP000604391">
    <property type="component" value="Unassembled WGS sequence"/>
</dbReference>
<keyword evidence="4 5" id="KW-0472">Membrane</keyword>
<dbReference type="PANTHER" id="PTHR10806">
    <property type="entry name" value="SIGNAL PEPTIDASE COMPLEX CATALYTIC SUBUNIT SEC11"/>
    <property type="match status" value="1"/>
</dbReference>
<name>A0A832UPE9_9ARCH</name>
<comment type="caution">
    <text evidence="6">The sequence shown here is derived from an EMBL/GenBank/DDBJ whole genome shotgun (WGS) entry which is preliminary data.</text>
</comment>
<gene>
    <name evidence="6" type="ORF">H1011_00620</name>
</gene>
<dbReference type="PANTHER" id="PTHR10806:SF6">
    <property type="entry name" value="SIGNAL PEPTIDASE COMPLEX CATALYTIC SUBUNIT SEC11"/>
    <property type="match status" value="1"/>
</dbReference>
<comment type="subcellular location">
    <subcellularLocation>
        <location evidence="1">Membrane</location>
    </subcellularLocation>
</comment>
<evidence type="ECO:0000256" key="5">
    <source>
        <dbReference type="SAM" id="Phobius"/>
    </source>
</evidence>
<evidence type="ECO:0000256" key="1">
    <source>
        <dbReference type="ARBA" id="ARBA00004370"/>
    </source>
</evidence>
<keyword evidence="6" id="KW-0378">Hydrolase</keyword>
<dbReference type="CDD" id="cd06462">
    <property type="entry name" value="Peptidase_S24_S26"/>
    <property type="match status" value="1"/>
</dbReference>
<feature type="transmembrane region" description="Helical" evidence="5">
    <location>
        <begin position="12"/>
        <end position="31"/>
    </location>
</feature>
<dbReference type="NCBIfam" id="TIGR02228">
    <property type="entry name" value="sigpep_I_arch"/>
    <property type="match status" value="1"/>
</dbReference>
<keyword evidence="7" id="KW-1185">Reference proteome</keyword>
<dbReference type="EC" id="3.4.21.89" evidence="6"/>
<dbReference type="InterPro" id="IPR036286">
    <property type="entry name" value="LexA/Signal_pep-like_sf"/>
</dbReference>
<evidence type="ECO:0000256" key="2">
    <source>
        <dbReference type="ARBA" id="ARBA00022692"/>
    </source>
</evidence>
<evidence type="ECO:0000256" key="3">
    <source>
        <dbReference type="ARBA" id="ARBA00022989"/>
    </source>
</evidence>
<dbReference type="SUPFAM" id="SSF51306">
    <property type="entry name" value="LexA/Signal peptidase"/>
    <property type="match status" value="1"/>
</dbReference>
<dbReference type="GO" id="GO:0009003">
    <property type="term" value="F:signal peptidase activity"/>
    <property type="evidence" value="ECO:0007669"/>
    <property type="project" value="UniProtKB-EC"/>
</dbReference>
<proteinExistence type="predicted"/>
<evidence type="ECO:0000313" key="6">
    <source>
        <dbReference type="EMBL" id="HIJ99311.1"/>
    </source>
</evidence>
<dbReference type="GO" id="GO:0016020">
    <property type="term" value="C:membrane"/>
    <property type="evidence" value="ECO:0007669"/>
    <property type="project" value="UniProtKB-SubCell"/>
</dbReference>
<organism evidence="6 7">
    <name type="scientific">Candidatus Undinarchaeum marinum</name>
    <dbReference type="NCBI Taxonomy" id="2756141"/>
    <lineage>
        <taxon>Archaea</taxon>
        <taxon>Candidatus Undinarchaeota</taxon>
        <taxon>Candidatus Undinarchaeia</taxon>
        <taxon>Candidatus Undinarchaeales</taxon>
        <taxon>Candidatus Undinarchaeaceae</taxon>
        <taxon>Candidatus Undinarchaeum</taxon>
    </lineage>
</organism>
<dbReference type="InterPro" id="IPR001733">
    <property type="entry name" value="Peptidase_S26B"/>
</dbReference>
<accession>A0A832UPE9</accession>
<evidence type="ECO:0000313" key="7">
    <source>
        <dbReference type="Proteomes" id="UP000604391"/>
    </source>
</evidence>
<protein>
    <submittedName>
        <fullName evidence="6">Signal peptidase I</fullName>
        <ecNumber evidence="6">3.4.21.89</ecNumber>
    </submittedName>
</protein>
<evidence type="ECO:0000256" key="4">
    <source>
        <dbReference type="ARBA" id="ARBA00023136"/>
    </source>
</evidence>
<keyword evidence="3 5" id="KW-1133">Transmembrane helix</keyword>